<feature type="transmembrane region" description="Helical" evidence="1">
    <location>
        <begin position="12"/>
        <end position="29"/>
    </location>
</feature>
<dbReference type="EMBL" id="RHLK01000009">
    <property type="protein sequence ID" value="MVP00955.1"/>
    <property type="molecule type" value="Genomic_DNA"/>
</dbReference>
<protein>
    <submittedName>
        <fullName evidence="2">Uncharacterized protein</fullName>
    </submittedName>
</protein>
<keyword evidence="1" id="KW-1133">Transmembrane helix</keyword>
<keyword evidence="1" id="KW-0812">Transmembrane</keyword>
<reference evidence="2 3" key="1">
    <citation type="journal article" date="2019" name="Microorganisms">
        <title>Paenibacillus lutrae sp. nov., A Chitinolytic Species Isolated from A River Otter in Castril Natural Park, Granada, Spain.</title>
        <authorList>
            <person name="Rodriguez M."/>
            <person name="Reina J.C."/>
            <person name="Bejar V."/>
            <person name="Llamas I."/>
        </authorList>
    </citation>
    <scope>NUCLEOTIDE SEQUENCE [LARGE SCALE GENOMIC DNA]</scope>
    <source>
        <strain evidence="2 3">N10</strain>
    </source>
</reference>
<accession>A0A7X3K0C6</accession>
<evidence type="ECO:0000313" key="3">
    <source>
        <dbReference type="Proteomes" id="UP000490800"/>
    </source>
</evidence>
<gene>
    <name evidence="2" type="ORF">EDM21_15715</name>
</gene>
<dbReference type="RefSeq" id="WP_157336932.1">
    <property type="nucleotide sequence ID" value="NZ_RHLK01000009.1"/>
</dbReference>
<sequence>MKQIWYWIMDHWVSLALILGSLAAVFHVYKHKNELQLYWLDKGSLKKKKNIKSERDHVK</sequence>
<keyword evidence="1" id="KW-0472">Membrane</keyword>
<evidence type="ECO:0000313" key="2">
    <source>
        <dbReference type="EMBL" id="MVP00955.1"/>
    </source>
</evidence>
<name>A0A7X3K0C6_9BACL</name>
<proteinExistence type="predicted"/>
<keyword evidence="3" id="KW-1185">Reference proteome</keyword>
<comment type="caution">
    <text evidence="2">The sequence shown here is derived from an EMBL/GenBank/DDBJ whole genome shotgun (WGS) entry which is preliminary data.</text>
</comment>
<dbReference type="Proteomes" id="UP000490800">
    <property type="component" value="Unassembled WGS sequence"/>
</dbReference>
<organism evidence="2 3">
    <name type="scientific">Paenibacillus lutrae</name>
    <dbReference type="NCBI Taxonomy" id="2078573"/>
    <lineage>
        <taxon>Bacteria</taxon>
        <taxon>Bacillati</taxon>
        <taxon>Bacillota</taxon>
        <taxon>Bacilli</taxon>
        <taxon>Bacillales</taxon>
        <taxon>Paenibacillaceae</taxon>
        <taxon>Paenibacillus</taxon>
    </lineage>
</organism>
<evidence type="ECO:0000256" key="1">
    <source>
        <dbReference type="SAM" id="Phobius"/>
    </source>
</evidence>
<dbReference type="AlphaFoldDB" id="A0A7X3K0C6"/>